<sequence length="493" mass="53363">MHRVIHQTNAAGDGQGCRLGFGGGSQQQPRSNGSAHDDWRIERQVLSRPTQLAPRHVDDSTSVLSALVSSVIHTRYLPHGVPQTGASCCSQSSVADRQVGEAGQAGVGDLAGGPSCSELRRAALRSTALRCDAMPMPMRQPRPSPWPCDAVTCAAGQATWFVRQAPPELADPWKVRLLQLTGAGPDTRRLDTRRFSHAHPRDTPLGPCCKHLAHSSTELLADGGPSAPGASRKCISSRTLLSGAQPAGLRHCNTSLAHWAPLGACPPRPVKRSSNGASIHLHIRQEPTRRFSLELSGHAMSDHRLSTAALPVRARRSSKQDHRHSSGSVKRNDRRRTAANPAATQGHERNLPTQVPMRHGDDASDWTFVQRHEVGTASIPTTSDTASIQGVGPELNASNMQLHDEMNKTASWSTGDRTACHRRCRQCLEGSDDEHRLTSHRTYCASMGADESALHMWAPVPYDTDVSYMGTWTNDVDVGVYNGDIYAGLTQDL</sequence>
<dbReference type="Proteomes" id="UP000245956">
    <property type="component" value="Unassembled WGS sequence"/>
</dbReference>
<protein>
    <submittedName>
        <fullName evidence="2">Uncharacterized protein</fullName>
    </submittedName>
</protein>
<proteinExistence type="predicted"/>
<feature type="compositionally biased region" description="Gly residues" evidence="1">
    <location>
        <begin position="13"/>
        <end position="25"/>
    </location>
</feature>
<evidence type="ECO:0000256" key="1">
    <source>
        <dbReference type="SAM" id="MobiDB-lite"/>
    </source>
</evidence>
<dbReference type="EMBL" id="LCWV01000062">
    <property type="protein sequence ID" value="PWI64441.1"/>
    <property type="molecule type" value="Genomic_DNA"/>
</dbReference>
<feature type="compositionally biased region" description="Polar residues" evidence="1">
    <location>
        <begin position="1"/>
        <end position="10"/>
    </location>
</feature>
<feature type="region of interest" description="Disordered" evidence="1">
    <location>
        <begin position="302"/>
        <end position="357"/>
    </location>
</feature>
<feature type="region of interest" description="Disordered" evidence="1">
    <location>
        <begin position="1"/>
        <end position="38"/>
    </location>
</feature>
<gene>
    <name evidence="2" type="ORF">PCL_10452</name>
</gene>
<dbReference type="AlphaFoldDB" id="A0A2U3DQB3"/>
<comment type="caution">
    <text evidence="2">The sequence shown here is derived from an EMBL/GenBank/DDBJ whole genome shotgun (WGS) entry which is preliminary data.</text>
</comment>
<evidence type="ECO:0000313" key="3">
    <source>
        <dbReference type="Proteomes" id="UP000245956"/>
    </source>
</evidence>
<evidence type="ECO:0000313" key="2">
    <source>
        <dbReference type="EMBL" id="PWI64441.1"/>
    </source>
</evidence>
<name>A0A2U3DQB3_PURLI</name>
<accession>A0A2U3DQB3</accession>
<reference evidence="2 3" key="1">
    <citation type="journal article" date="2016" name="Front. Microbiol.">
        <title>Genome and transcriptome sequences reveal the specific parasitism of the nematophagous Purpureocillium lilacinum 36-1.</title>
        <authorList>
            <person name="Xie J."/>
            <person name="Li S."/>
            <person name="Mo C."/>
            <person name="Xiao X."/>
            <person name="Peng D."/>
            <person name="Wang G."/>
            <person name="Xiao Y."/>
        </authorList>
    </citation>
    <scope>NUCLEOTIDE SEQUENCE [LARGE SCALE GENOMIC DNA]</scope>
    <source>
        <strain evidence="2 3">36-1</strain>
    </source>
</reference>
<organism evidence="2 3">
    <name type="scientific">Purpureocillium lilacinum</name>
    <name type="common">Paecilomyces lilacinus</name>
    <dbReference type="NCBI Taxonomy" id="33203"/>
    <lineage>
        <taxon>Eukaryota</taxon>
        <taxon>Fungi</taxon>
        <taxon>Dikarya</taxon>
        <taxon>Ascomycota</taxon>
        <taxon>Pezizomycotina</taxon>
        <taxon>Sordariomycetes</taxon>
        <taxon>Hypocreomycetidae</taxon>
        <taxon>Hypocreales</taxon>
        <taxon>Ophiocordycipitaceae</taxon>
        <taxon>Purpureocillium</taxon>
    </lineage>
</organism>